<organism evidence="2">
    <name type="scientific">Xanthomonas euvesicatoria pv. vesicatoria (strain 85-10)</name>
    <name type="common">Xanthomonas campestris pv. vesicatoria</name>
    <dbReference type="NCBI Taxonomy" id="316273"/>
    <lineage>
        <taxon>Bacteria</taxon>
        <taxon>Pseudomonadati</taxon>
        <taxon>Pseudomonadota</taxon>
        <taxon>Gammaproteobacteria</taxon>
        <taxon>Lysobacterales</taxon>
        <taxon>Lysobacteraceae</taxon>
        <taxon>Xanthomonas</taxon>
    </lineage>
</organism>
<dbReference type="AlphaFoldDB" id="Q3BMH8"/>
<accession>Q3BMH8</accession>
<gene>
    <name evidence="1" type="ordered locus">XCV4304</name>
</gene>
<dbReference type="HOGENOM" id="CLU_2830224_0_0_6"/>
<evidence type="ECO:0000313" key="1">
    <source>
        <dbReference type="EMBL" id="CAJ26035.1"/>
    </source>
</evidence>
<protein>
    <submittedName>
        <fullName evidence="1">Uncharacterized protein</fullName>
    </submittedName>
</protein>
<reference evidence="1 2" key="1">
    <citation type="journal article" date="2005" name="J. Bacteriol.">
        <title>Insights into genome plasticity and pathogenicity of the plant pathogenic Bacterium Xanthomonas campestris pv. vesicatoria revealed by the complete genome sequence.</title>
        <authorList>
            <person name="Thieme F."/>
            <person name="Koebnik R."/>
            <person name="Bekel T."/>
            <person name="Berger C."/>
            <person name="Boch J."/>
            <person name="Buettner D."/>
            <person name="Caldana C."/>
            <person name="Gaigalat L."/>
            <person name="Goesmann A."/>
            <person name="Kay S."/>
            <person name="Kirchner O."/>
            <person name="Lanz C."/>
            <person name="Linke B."/>
            <person name="McHardy A.C."/>
            <person name="Meyer F."/>
            <person name="Mittenhuber G."/>
            <person name="Nies D.H."/>
            <person name="Niesbach-Kloesgen U."/>
            <person name="Patschkowski T."/>
            <person name="Rueckert C."/>
            <person name="Rupp O."/>
            <person name="Schneicker S."/>
            <person name="Schuster S.C."/>
            <person name="Vorhoelter F.J."/>
            <person name="Weber E."/>
            <person name="Puehler A."/>
            <person name="Bonas U."/>
            <person name="Bartels D."/>
            <person name="Kaiser O."/>
        </authorList>
    </citation>
    <scope>NUCLEOTIDE SEQUENCE [LARGE SCALE GENOMIC DNA]</scope>
    <source>
        <strain evidence="1 2">85-10</strain>
    </source>
</reference>
<dbReference type="Proteomes" id="UP000007069">
    <property type="component" value="Chromosome"/>
</dbReference>
<evidence type="ECO:0000313" key="2">
    <source>
        <dbReference type="Proteomes" id="UP000007069"/>
    </source>
</evidence>
<name>Q3BMH8_XANE5</name>
<sequence length="66" mass="7636">MSRQKLLATDDVCRRSRAALVAWVEDYIGCICFTCAAHRHRWRVGLCLLMENTPLRTLYARAPARE</sequence>
<proteinExistence type="predicted"/>
<dbReference type="EMBL" id="AM039952">
    <property type="protein sequence ID" value="CAJ26035.1"/>
    <property type="molecule type" value="Genomic_DNA"/>
</dbReference>
<dbReference type="KEGG" id="xcv:XCV4304"/>